<dbReference type="Pfam" id="PF01381">
    <property type="entry name" value="HTH_3"/>
    <property type="match status" value="1"/>
</dbReference>
<evidence type="ECO:0000313" key="3">
    <source>
        <dbReference type="EMBL" id="MBP1926260.1"/>
    </source>
</evidence>
<evidence type="ECO:0000313" key="4">
    <source>
        <dbReference type="Proteomes" id="UP001519342"/>
    </source>
</evidence>
<evidence type="ECO:0000256" key="1">
    <source>
        <dbReference type="ARBA" id="ARBA00023125"/>
    </source>
</evidence>
<evidence type="ECO:0000259" key="2">
    <source>
        <dbReference type="PROSITE" id="PS50943"/>
    </source>
</evidence>
<feature type="domain" description="HTH cro/C1-type" evidence="2">
    <location>
        <begin position="13"/>
        <end position="67"/>
    </location>
</feature>
<keyword evidence="1" id="KW-0238">DNA-binding</keyword>
<dbReference type="PANTHER" id="PTHR46797:SF19">
    <property type="entry name" value="BLL2473 PROTEIN"/>
    <property type="match status" value="1"/>
</dbReference>
<dbReference type="InterPro" id="IPR001387">
    <property type="entry name" value="Cro/C1-type_HTH"/>
</dbReference>
<organism evidence="3 4">
    <name type="scientific">Sedimentibacter acidaminivorans</name>
    <dbReference type="NCBI Taxonomy" id="913099"/>
    <lineage>
        <taxon>Bacteria</taxon>
        <taxon>Bacillati</taxon>
        <taxon>Bacillota</taxon>
        <taxon>Tissierellia</taxon>
        <taxon>Sedimentibacter</taxon>
    </lineage>
</organism>
<dbReference type="Pfam" id="PF07883">
    <property type="entry name" value="Cupin_2"/>
    <property type="match status" value="1"/>
</dbReference>
<dbReference type="PROSITE" id="PS50943">
    <property type="entry name" value="HTH_CROC1"/>
    <property type="match status" value="1"/>
</dbReference>
<dbReference type="Gene3D" id="1.10.260.40">
    <property type="entry name" value="lambda repressor-like DNA-binding domains"/>
    <property type="match status" value="1"/>
</dbReference>
<dbReference type="InterPro" id="IPR050807">
    <property type="entry name" value="TransReg_Diox_bact_type"/>
</dbReference>
<accession>A0ABS4GEY4</accession>
<dbReference type="CDD" id="cd02209">
    <property type="entry name" value="cupin_XRE_C"/>
    <property type="match status" value="1"/>
</dbReference>
<dbReference type="SMART" id="SM00530">
    <property type="entry name" value="HTH_XRE"/>
    <property type="match status" value="1"/>
</dbReference>
<sequence length="191" mass="21786">MNRGVNILIGEKIRNIRKSKNLTIVELSEQINVTSGYISQIERDLISPSLAVLKRMAQALEIPLSLLFMDENTESVVTIHNDERTKIKFSNINVDLEFLTPFERNGEKFHGLEAFFCKLPPKTWISNNTIINDSKEFIYILKGKIECHIGNKVYIVSKGDSICVPERNGHLVYNPEDEEMEAICIISHTAH</sequence>
<dbReference type="SUPFAM" id="SSF51182">
    <property type="entry name" value="RmlC-like cupins"/>
    <property type="match status" value="1"/>
</dbReference>
<dbReference type="SUPFAM" id="SSF47413">
    <property type="entry name" value="lambda repressor-like DNA-binding domains"/>
    <property type="match status" value="1"/>
</dbReference>
<proteinExistence type="predicted"/>
<dbReference type="InterPro" id="IPR011051">
    <property type="entry name" value="RmlC_Cupin_sf"/>
</dbReference>
<gene>
    <name evidence="3" type="ORF">J2Z76_002125</name>
</gene>
<dbReference type="EMBL" id="JAGGKS010000006">
    <property type="protein sequence ID" value="MBP1926260.1"/>
    <property type="molecule type" value="Genomic_DNA"/>
</dbReference>
<name>A0ABS4GEY4_9FIRM</name>
<dbReference type="InterPro" id="IPR010982">
    <property type="entry name" value="Lambda_DNA-bd_dom_sf"/>
</dbReference>
<protein>
    <submittedName>
        <fullName evidence="3">Transcriptional regulator with XRE-family HTH domain</fullName>
    </submittedName>
</protein>
<dbReference type="Proteomes" id="UP001519342">
    <property type="component" value="Unassembled WGS sequence"/>
</dbReference>
<dbReference type="RefSeq" id="WP_209511998.1">
    <property type="nucleotide sequence ID" value="NZ_JAGGKS010000006.1"/>
</dbReference>
<dbReference type="InterPro" id="IPR014710">
    <property type="entry name" value="RmlC-like_jellyroll"/>
</dbReference>
<dbReference type="PANTHER" id="PTHR46797">
    <property type="entry name" value="HTH-TYPE TRANSCRIPTIONAL REGULATOR"/>
    <property type="match status" value="1"/>
</dbReference>
<dbReference type="Gene3D" id="2.60.120.10">
    <property type="entry name" value="Jelly Rolls"/>
    <property type="match status" value="1"/>
</dbReference>
<dbReference type="InterPro" id="IPR013096">
    <property type="entry name" value="Cupin_2"/>
</dbReference>
<comment type="caution">
    <text evidence="3">The sequence shown here is derived from an EMBL/GenBank/DDBJ whole genome shotgun (WGS) entry which is preliminary data.</text>
</comment>
<dbReference type="CDD" id="cd00093">
    <property type="entry name" value="HTH_XRE"/>
    <property type="match status" value="1"/>
</dbReference>
<keyword evidence="4" id="KW-1185">Reference proteome</keyword>
<reference evidence="3 4" key="1">
    <citation type="submission" date="2021-03" db="EMBL/GenBank/DDBJ databases">
        <title>Genomic Encyclopedia of Type Strains, Phase IV (KMG-IV): sequencing the most valuable type-strain genomes for metagenomic binning, comparative biology and taxonomic classification.</title>
        <authorList>
            <person name="Goeker M."/>
        </authorList>
    </citation>
    <scope>NUCLEOTIDE SEQUENCE [LARGE SCALE GENOMIC DNA]</scope>
    <source>
        <strain evidence="3 4">DSM 24004</strain>
    </source>
</reference>